<gene>
    <name evidence="2" type="ORF">AAG570_001850</name>
</gene>
<feature type="compositionally biased region" description="Basic and acidic residues" evidence="1">
    <location>
        <begin position="223"/>
        <end position="243"/>
    </location>
</feature>
<name>A0ABD0Y9Q3_9HEMI</name>
<comment type="caution">
    <text evidence="2">The sequence shown here is derived from an EMBL/GenBank/DDBJ whole genome shotgun (WGS) entry which is preliminary data.</text>
</comment>
<reference evidence="2 3" key="1">
    <citation type="submission" date="2024-07" db="EMBL/GenBank/DDBJ databases">
        <title>Chromosome-level genome assembly of the water stick insect Ranatra chinensis (Heteroptera: Nepidae).</title>
        <authorList>
            <person name="Liu X."/>
        </authorList>
    </citation>
    <scope>NUCLEOTIDE SEQUENCE [LARGE SCALE GENOMIC DNA]</scope>
    <source>
        <strain evidence="2">Cailab_2021Rc</strain>
        <tissue evidence="2">Muscle</tissue>
    </source>
</reference>
<feature type="region of interest" description="Disordered" evidence="1">
    <location>
        <begin position="131"/>
        <end position="200"/>
    </location>
</feature>
<accession>A0ABD0Y9Q3</accession>
<proteinExistence type="predicted"/>
<feature type="compositionally biased region" description="Low complexity" evidence="1">
    <location>
        <begin position="174"/>
        <end position="183"/>
    </location>
</feature>
<feature type="compositionally biased region" description="Basic and acidic residues" evidence="1">
    <location>
        <begin position="150"/>
        <end position="168"/>
    </location>
</feature>
<protein>
    <submittedName>
        <fullName evidence="2">Uncharacterized protein</fullName>
    </submittedName>
</protein>
<dbReference type="Proteomes" id="UP001558652">
    <property type="component" value="Unassembled WGS sequence"/>
</dbReference>
<feature type="region of interest" description="Disordered" evidence="1">
    <location>
        <begin position="94"/>
        <end position="116"/>
    </location>
</feature>
<feature type="region of interest" description="Disordered" evidence="1">
    <location>
        <begin position="23"/>
        <end position="54"/>
    </location>
</feature>
<evidence type="ECO:0000313" key="2">
    <source>
        <dbReference type="EMBL" id="KAL1124080.1"/>
    </source>
</evidence>
<sequence>MFYENAGDDGNRQVLRAGSAICPIPPRPPLESGTNRYETLKSEKERRLDGERERNGPVVPHFSVLLSYVWRPPLSALRVIRSTGYTSRPVRIQPRFEGHRPSGGLDSALPSTTMDSERAKPFLVRALCRGMPDSSDVNYDPDSTGEDGDEPKPVRTNESEQETTDHVNVKGRRLSSGGVLRSSAVRRSRSASRVGPRPGARQCAVCVYPLSAGDGTGALTEDAQERKAHDVRRGDYTERRRCA</sequence>
<keyword evidence="3" id="KW-1185">Reference proteome</keyword>
<organism evidence="2 3">
    <name type="scientific">Ranatra chinensis</name>
    <dbReference type="NCBI Taxonomy" id="642074"/>
    <lineage>
        <taxon>Eukaryota</taxon>
        <taxon>Metazoa</taxon>
        <taxon>Ecdysozoa</taxon>
        <taxon>Arthropoda</taxon>
        <taxon>Hexapoda</taxon>
        <taxon>Insecta</taxon>
        <taxon>Pterygota</taxon>
        <taxon>Neoptera</taxon>
        <taxon>Paraneoptera</taxon>
        <taxon>Hemiptera</taxon>
        <taxon>Heteroptera</taxon>
        <taxon>Panheteroptera</taxon>
        <taxon>Nepomorpha</taxon>
        <taxon>Nepidae</taxon>
        <taxon>Ranatrinae</taxon>
        <taxon>Ranatra</taxon>
    </lineage>
</organism>
<evidence type="ECO:0000256" key="1">
    <source>
        <dbReference type="SAM" id="MobiDB-lite"/>
    </source>
</evidence>
<dbReference type="AlphaFoldDB" id="A0ABD0Y9Q3"/>
<dbReference type="EMBL" id="JBFDAA010000011">
    <property type="protein sequence ID" value="KAL1124080.1"/>
    <property type="molecule type" value="Genomic_DNA"/>
</dbReference>
<feature type="region of interest" description="Disordered" evidence="1">
    <location>
        <begin position="212"/>
        <end position="243"/>
    </location>
</feature>
<feature type="compositionally biased region" description="Basic and acidic residues" evidence="1">
    <location>
        <begin position="38"/>
        <end position="54"/>
    </location>
</feature>
<evidence type="ECO:0000313" key="3">
    <source>
        <dbReference type="Proteomes" id="UP001558652"/>
    </source>
</evidence>